<organism evidence="3 4">
    <name type="scientific">Paludibaculum fermentans</name>
    <dbReference type="NCBI Taxonomy" id="1473598"/>
    <lineage>
        <taxon>Bacteria</taxon>
        <taxon>Pseudomonadati</taxon>
        <taxon>Acidobacteriota</taxon>
        <taxon>Terriglobia</taxon>
        <taxon>Bryobacterales</taxon>
        <taxon>Bryobacteraceae</taxon>
        <taxon>Paludibaculum</taxon>
    </lineage>
</organism>
<evidence type="ECO:0000313" key="3">
    <source>
        <dbReference type="EMBL" id="QOY92332.1"/>
    </source>
</evidence>
<dbReference type="EMBL" id="CP063850">
    <property type="protein sequence ID" value="QOY92332.1"/>
    <property type="molecule type" value="Genomic_DNA"/>
</dbReference>
<dbReference type="KEGG" id="pfer:IRI77_37710"/>
<geneLocation type="plasmid" evidence="3 4">
    <name>pPfer1</name>
</geneLocation>
<dbReference type="PANTHER" id="PTHR43767:SF10">
    <property type="entry name" value="SURFACTIN SYNTHASE SUBUNIT 1"/>
    <property type="match status" value="1"/>
</dbReference>
<evidence type="ECO:0000259" key="2">
    <source>
        <dbReference type="Pfam" id="PF13193"/>
    </source>
</evidence>
<dbReference type="SUPFAM" id="SSF56801">
    <property type="entry name" value="Acetyl-CoA synthetase-like"/>
    <property type="match status" value="1"/>
</dbReference>
<dbReference type="InterPro" id="IPR020845">
    <property type="entry name" value="AMP-binding_CS"/>
</dbReference>
<evidence type="ECO:0000313" key="4">
    <source>
        <dbReference type="Proteomes" id="UP000593892"/>
    </source>
</evidence>
<name>A0A7S7SNF8_PALFE</name>
<dbReference type="InterPro" id="IPR050237">
    <property type="entry name" value="ATP-dep_AMP-bd_enzyme"/>
</dbReference>
<accession>A0A7S7SNF8</accession>
<dbReference type="InterPro" id="IPR025110">
    <property type="entry name" value="AMP-bd_C"/>
</dbReference>
<dbReference type="InterPro" id="IPR000873">
    <property type="entry name" value="AMP-dep_synth/lig_dom"/>
</dbReference>
<reference evidence="3 4" key="1">
    <citation type="submission" date="2020-10" db="EMBL/GenBank/DDBJ databases">
        <title>Complete genome sequence of Paludibaculum fermentans P105T, a facultatively anaerobic acidobacterium capable of dissimilatory Fe(III) reduction.</title>
        <authorList>
            <person name="Dedysh S.N."/>
            <person name="Beletsky A.V."/>
            <person name="Kulichevskaya I.S."/>
            <person name="Mardanov A.V."/>
            <person name="Ravin N.V."/>
        </authorList>
    </citation>
    <scope>NUCLEOTIDE SEQUENCE [LARGE SCALE GENOMIC DNA]</scope>
    <source>
        <strain evidence="3 4">P105</strain>
        <plasmid evidence="3 4">pPfer1</plasmid>
    </source>
</reference>
<keyword evidence="4" id="KW-1185">Reference proteome</keyword>
<keyword evidence="3" id="KW-0436">Ligase</keyword>
<evidence type="ECO:0000259" key="1">
    <source>
        <dbReference type="Pfam" id="PF00501"/>
    </source>
</evidence>
<dbReference type="RefSeq" id="WP_194453986.1">
    <property type="nucleotide sequence ID" value="NZ_CP063850.1"/>
</dbReference>
<keyword evidence="3" id="KW-0614">Plasmid</keyword>
<proteinExistence type="predicted"/>
<sequence>MTAAESLPPSNLASLVLAHPPAWAERTALRQLESSLTYAGLRQCVLACAAHLSAAGVRPGSRVVLLIENSFDYVIALFAILALGATAIPLNPDNSAAAVSAVLADCAGLGCILRERTRAKVDPASTLPCLLVLENAFEDNRRRWYSSAAASPEETQPDALALLLYTSGTTGRPKGVMLTHANLLANTASIVEYMQMTAADSTVTVLPFFHSFGNSILLTHLATGACVYIENRFTYPAKVVEVLQQVRPTGFSGVPATFYILLHRTNFLQHDWGFLRYINQAGGGMRVETIQRLRQVMPSTSIVIMYGQTEASARLSYLAPELLETRLGSIGQAIPGVELRVVGAGGQETAPGEVGELTARGANIMAGYWNDPAGTAEVLRNGWLHTGDMARRDEDGFLYIVSRKSDFIKSSSYRISPGEIEDVIAEMGGIEDVAAIGVPDTLFGETIAVCVVCPAERFSAEAIRAHCQSRLPLYKIPRYILHVPEIPRTASGKKKYYLLREQYQGLEASSS</sequence>
<dbReference type="AlphaFoldDB" id="A0A7S7SNF8"/>
<dbReference type="InterPro" id="IPR042099">
    <property type="entry name" value="ANL_N_sf"/>
</dbReference>
<gene>
    <name evidence="3" type="ORF">IRI77_37710</name>
</gene>
<feature type="domain" description="AMP-dependent synthetase/ligase" evidence="1">
    <location>
        <begin position="23"/>
        <end position="369"/>
    </location>
</feature>
<dbReference type="Pfam" id="PF13193">
    <property type="entry name" value="AMP-binding_C"/>
    <property type="match status" value="1"/>
</dbReference>
<dbReference type="PROSITE" id="PS00455">
    <property type="entry name" value="AMP_BINDING"/>
    <property type="match status" value="1"/>
</dbReference>
<feature type="domain" description="AMP-binding enzyme C-terminal" evidence="2">
    <location>
        <begin position="419"/>
        <end position="493"/>
    </location>
</feature>
<dbReference type="Gene3D" id="3.30.300.30">
    <property type="match status" value="1"/>
</dbReference>
<dbReference type="InterPro" id="IPR045851">
    <property type="entry name" value="AMP-bd_C_sf"/>
</dbReference>
<dbReference type="Gene3D" id="3.40.50.12780">
    <property type="entry name" value="N-terminal domain of ligase-like"/>
    <property type="match status" value="1"/>
</dbReference>
<dbReference type="GO" id="GO:0016877">
    <property type="term" value="F:ligase activity, forming carbon-sulfur bonds"/>
    <property type="evidence" value="ECO:0007669"/>
    <property type="project" value="UniProtKB-ARBA"/>
</dbReference>
<dbReference type="Pfam" id="PF00501">
    <property type="entry name" value="AMP-binding"/>
    <property type="match status" value="1"/>
</dbReference>
<dbReference type="Proteomes" id="UP000593892">
    <property type="component" value="Plasmid pPfer1"/>
</dbReference>
<protein>
    <submittedName>
        <fullName evidence="3">Acyl--CoA ligase</fullName>
    </submittedName>
</protein>
<dbReference type="PANTHER" id="PTHR43767">
    <property type="entry name" value="LONG-CHAIN-FATTY-ACID--COA LIGASE"/>
    <property type="match status" value="1"/>
</dbReference>